<reference evidence="1 3" key="1">
    <citation type="submission" date="2017-03" db="EMBL/GenBank/DDBJ databases">
        <title>The whole genome sequencing and assembly of Lysinibacillus sphaericus DSM 28T strain.</title>
        <authorList>
            <person name="Lee Y.-J."/>
            <person name="Yi H."/>
            <person name="Bahn Y.-S."/>
            <person name="Kim J.F."/>
            <person name="Lee D.-W."/>
        </authorList>
    </citation>
    <scope>NUCLEOTIDE SEQUENCE [LARGE SCALE GENOMIC DNA]</scope>
    <source>
        <strain evidence="1 3">DSM 28</strain>
    </source>
</reference>
<dbReference type="EMBL" id="UFSZ01000001">
    <property type="protein sequence ID" value="SUV17461.1"/>
    <property type="molecule type" value="Genomic_DNA"/>
</dbReference>
<evidence type="ECO:0000313" key="4">
    <source>
        <dbReference type="Proteomes" id="UP000255295"/>
    </source>
</evidence>
<dbReference type="SUPFAM" id="SSF56281">
    <property type="entry name" value="Metallo-hydrolase/oxidoreductase"/>
    <property type="match status" value="1"/>
</dbReference>
<gene>
    <name evidence="1" type="ORF">LS41612_10815</name>
    <name evidence="2" type="ORF">NCTC10338_02564</name>
</gene>
<reference evidence="2 4" key="2">
    <citation type="submission" date="2018-06" db="EMBL/GenBank/DDBJ databases">
        <authorList>
            <consortium name="Pathogen Informatics"/>
            <person name="Doyle S."/>
        </authorList>
    </citation>
    <scope>NUCLEOTIDE SEQUENCE [LARGE SCALE GENOMIC DNA]</scope>
    <source>
        <strain evidence="2 4">NCTC10338</strain>
    </source>
</reference>
<dbReference type="InterPro" id="IPR036866">
    <property type="entry name" value="RibonucZ/Hydroxyglut_hydro"/>
</dbReference>
<name>A0A2S0K0F6_LYSSH</name>
<dbReference type="Proteomes" id="UP000255295">
    <property type="component" value="Unassembled WGS sequence"/>
</dbReference>
<evidence type="ECO:0000313" key="3">
    <source>
        <dbReference type="Proteomes" id="UP000238825"/>
    </source>
</evidence>
<evidence type="ECO:0000313" key="1">
    <source>
        <dbReference type="EMBL" id="AVK96724.1"/>
    </source>
</evidence>
<dbReference type="GeneID" id="48276692"/>
<accession>A0A2S0K0F6</accession>
<organism evidence="1 3">
    <name type="scientific">Lysinibacillus sphaericus</name>
    <name type="common">Bacillus sphaericus</name>
    <dbReference type="NCBI Taxonomy" id="1421"/>
    <lineage>
        <taxon>Bacteria</taxon>
        <taxon>Bacillati</taxon>
        <taxon>Bacillota</taxon>
        <taxon>Bacilli</taxon>
        <taxon>Bacillales</taxon>
        <taxon>Bacillaceae</taxon>
        <taxon>Lysinibacillus</taxon>
    </lineage>
</organism>
<sequence length="506" mass="58722">MAFIYRYELKNKNFRQKINLKLHEENIVNAINQTFGNNVYSFKVYSDYFEFRLRHSIATNLELQKLGKNIVNSDAELSSYKKVYKKNSQLFRRKRSSYYAFLEDIEYEDQIYYLKFDLVDQEDSDRIQNEFEENQTTKGDLLGTLNTFSMIVEIKELDLMGNKLKRILNIINEEASNRWYLLNGKHVKSGNSLIFLDYTGSQEIVSNFMLSSIEDLVETAQLERFYSLEGIQHEEKTDFKENYDDFFIAVYNVGQGLCSAICNYNSQPIVYFDFGGGERRDAVTYPPNGIEYCFSLKPKIILSHWHRDHWIGVHYCKDALKTEWIVPNQKKGPQVTKLCADISKYGKLTELSSGTFKTPFGSLFICNGDNRHYHNNGIGLLVENKSNERFLLPGDNRYQFIPDQFLSNLNGLVASHHGGNYFKNNCGKNKIPLNVKEGKIVYSYGKHAKFTPKFNSHSHPSYTGDYIKYKWVKSLELHTPDGHRAIGVNNTINKCNCGCDLEIKYP</sequence>
<dbReference type="Proteomes" id="UP000238825">
    <property type="component" value="Chromosome"/>
</dbReference>
<evidence type="ECO:0000313" key="2">
    <source>
        <dbReference type="EMBL" id="SUV17461.1"/>
    </source>
</evidence>
<evidence type="ECO:0008006" key="5">
    <source>
        <dbReference type="Google" id="ProtNLM"/>
    </source>
</evidence>
<proteinExistence type="predicted"/>
<protein>
    <recommendedName>
        <fullName evidence="5">Metallo-beta-lactamase domain-containing protein</fullName>
    </recommendedName>
</protein>
<dbReference type="Gene3D" id="3.60.15.10">
    <property type="entry name" value="Ribonuclease Z/Hydroxyacylglutathione hydrolase-like"/>
    <property type="match status" value="1"/>
</dbReference>
<dbReference type="EMBL" id="CP019980">
    <property type="protein sequence ID" value="AVK96724.1"/>
    <property type="molecule type" value="Genomic_DNA"/>
</dbReference>
<dbReference type="AlphaFoldDB" id="A0A2S0K0F6"/>
<dbReference type="RefSeq" id="WP_024364705.1">
    <property type="nucleotide sequence ID" value="NZ_BJNS01000059.1"/>
</dbReference>